<dbReference type="PROSITE" id="PS00298">
    <property type="entry name" value="HSP90"/>
    <property type="match status" value="1"/>
</dbReference>
<evidence type="ECO:0000256" key="1">
    <source>
        <dbReference type="ARBA" id="ARBA00008239"/>
    </source>
</evidence>
<feature type="binding site" evidence="8">
    <location>
        <position position="45"/>
    </location>
    <ligand>
        <name>ATP</name>
        <dbReference type="ChEBI" id="CHEBI:30616"/>
    </ligand>
</feature>
<dbReference type="InterPro" id="IPR020575">
    <property type="entry name" value="Hsp90_N"/>
</dbReference>
<evidence type="ECO:0000256" key="4">
    <source>
        <dbReference type="ARBA" id="ARBA00022840"/>
    </source>
</evidence>
<dbReference type="InterPro" id="IPR036890">
    <property type="entry name" value="HATPase_C_sf"/>
</dbReference>
<dbReference type="Gene3D" id="3.30.230.80">
    <property type="match status" value="1"/>
</dbReference>
<evidence type="ECO:0000313" key="10">
    <source>
        <dbReference type="EMBL" id="EQB16476.1"/>
    </source>
</evidence>
<dbReference type="CDD" id="cd16927">
    <property type="entry name" value="HATPase_Hsp90-like"/>
    <property type="match status" value="1"/>
</dbReference>
<dbReference type="GO" id="GO:0140662">
    <property type="term" value="F:ATP-dependent protein folding chaperone"/>
    <property type="evidence" value="ECO:0007669"/>
    <property type="project" value="InterPro"/>
</dbReference>
<gene>
    <name evidence="7" type="primary">htpG</name>
    <name evidence="10" type="ORF">L284_09245</name>
</gene>
<evidence type="ECO:0000256" key="2">
    <source>
        <dbReference type="ARBA" id="ARBA00022490"/>
    </source>
</evidence>
<comment type="function">
    <text evidence="7">Molecular chaperone. Has ATPase activity.</text>
</comment>
<dbReference type="PIRSF" id="PIRSF002583">
    <property type="entry name" value="Hsp90"/>
    <property type="match status" value="1"/>
</dbReference>
<dbReference type="InterPro" id="IPR019805">
    <property type="entry name" value="Heat_shock_protein_90_CS"/>
</dbReference>
<dbReference type="NCBIfam" id="NF003555">
    <property type="entry name" value="PRK05218.1"/>
    <property type="match status" value="1"/>
</dbReference>
<feature type="binding site" evidence="8">
    <location>
        <position position="343"/>
    </location>
    <ligand>
        <name>ATP</name>
        <dbReference type="ChEBI" id="CHEBI:30616"/>
    </ligand>
</feature>
<feature type="binding site" evidence="8">
    <location>
        <position position="49"/>
    </location>
    <ligand>
        <name>ATP</name>
        <dbReference type="ChEBI" id="CHEBI:30616"/>
    </ligand>
</feature>
<dbReference type="Gene3D" id="3.30.565.10">
    <property type="entry name" value="Histidine kinase-like ATPase, C-terminal domain"/>
    <property type="match status" value="1"/>
</dbReference>
<dbReference type="AlphaFoldDB" id="T0HJG2"/>
<keyword evidence="3 7" id="KW-0547">Nucleotide-binding</keyword>
<comment type="caution">
    <text evidence="10">The sequence shown here is derived from an EMBL/GenBank/DDBJ whole genome shotgun (WGS) entry which is preliminary data.</text>
</comment>
<dbReference type="EMBL" id="ATHL01000067">
    <property type="protein sequence ID" value="EQB16476.1"/>
    <property type="molecule type" value="Genomic_DNA"/>
</dbReference>
<organism evidence="10 11">
    <name type="scientific">Novosphingobium lindaniclasticum LE124</name>
    <dbReference type="NCBI Taxonomy" id="1096930"/>
    <lineage>
        <taxon>Bacteria</taxon>
        <taxon>Pseudomonadati</taxon>
        <taxon>Pseudomonadota</taxon>
        <taxon>Alphaproteobacteria</taxon>
        <taxon>Sphingomonadales</taxon>
        <taxon>Sphingomonadaceae</taxon>
        <taxon>Novosphingobium</taxon>
    </lineage>
</organism>
<keyword evidence="2 7" id="KW-0963">Cytoplasm</keyword>
<comment type="subcellular location">
    <subcellularLocation>
        <location evidence="7">Cytoplasm</location>
    </subcellularLocation>
</comment>
<feature type="region of interest" description="C" evidence="7">
    <location>
        <begin position="559"/>
        <end position="633"/>
    </location>
</feature>
<keyword evidence="5 7" id="KW-0346">Stress response</keyword>
<dbReference type="Proteomes" id="UP000015527">
    <property type="component" value="Unassembled WGS sequence"/>
</dbReference>
<protein>
    <recommendedName>
        <fullName evidence="7">Chaperone protein HtpG</fullName>
    </recommendedName>
    <alternativeName>
        <fullName evidence="7">Heat shock protein HtpG</fullName>
    </alternativeName>
    <alternativeName>
        <fullName evidence="7">High temperature protein G</fullName>
    </alternativeName>
</protein>
<keyword evidence="4 7" id="KW-0067">ATP-binding</keyword>
<dbReference type="Pfam" id="PF13589">
    <property type="entry name" value="HATPase_c_3"/>
    <property type="match status" value="1"/>
</dbReference>
<name>T0HJG2_9SPHN</name>
<dbReference type="Gene3D" id="1.20.120.790">
    <property type="entry name" value="Heat shock protein 90, C-terminal domain"/>
    <property type="match status" value="1"/>
</dbReference>
<comment type="similarity">
    <text evidence="1 7">Belongs to the heat shock protein 90 family.</text>
</comment>
<dbReference type="InterPro" id="IPR001404">
    <property type="entry name" value="Hsp90_fam"/>
</dbReference>
<feature type="domain" description="Histidine kinase/HSP90-like ATPase" evidence="9">
    <location>
        <begin position="38"/>
        <end position="197"/>
    </location>
</feature>
<dbReference type="InterPro" id="IPR037196">
    <property type="entry name" value="HSP90_C"/>
</dbReference>
<keyword evidence="11" id="KW-1185">Reference proteome</keyword>
<dbReference type="GO" id="GO:0005524">
    <property type="term" value="F:ATP binding"/>
    <property type="evidence" value="ECO:0007669"/>
    <property type="project" value="UniProtKB-UniRule"/>
</dbReference>
<dbReference type="FunFam" id="3.30.565.10:FF:000357">
    <property type="entry name" value="Heat shock protein HSP 90-beta"/>
    <property type="match status" value="1"/>
</dbReference>
<feature type="binding site" evidence="8">
    <location>
        <position position="96"/>
    </location>
    <ligand>
        <name>ATP</name>
        <dbReference type="ChEBI" id="CHEBI:30616"/>
    </ligand>
</feature>
<evidence type="ECO:0000256" key="5">
    <source>
        <dbReference type="ARBA" id="ARBA00023016"/>
    </source>
</evidence>
<feature type="region of interest" description="A; substrate-binding" evidence="7">
    <location>
        <begin position="1"/>
        <end position="343"/>
    </location>
</feature>
<dbReference type="SMART" id="SM00387">
    <property type="entry name" value="HATPase_c"/>
    <property type="match status" value="1"/>
</dbReference>
<dbReference type="PATRIC" id="fig|1096930.3.peg.1834"/>
<feature type="binding site" evidence="8">
    <location>
        <begin position="134"/>
        <end position="139"/>
    </location>
    <ligand>
        <name>ATP</name>
        <dbReference type="ChEBI" id="CHEBI:30616"/>
    </ligand>
</feature>
<dbReference type="Gene3D" id="3.40.50.11260">
    <property type="match status" value="1"/>
</dbReference>
<dbReference type="eggNOG" id="COG0326">
    <property type="taxonomic scope" value="Bacteria"/>
</dbReference>
<dbReference type="InterPro" id="IPR020568">
    <property type="entry name" value="Ribosomal_Su5_D2-typ_SF"/>
</dbReference>
<comment type="caution">
    <text evidence="7">Lacks conserved residue(s) required for the propagation of feature annotation.</text>
</comment>
<reference evidence="10 11" key="1">
    <citation type="journal article" date="2013" name="Genome Announc.">
        <title>Genome Sequence of Novosphingobium lindaniclasticum LE124T, Isolated from a Hexachlorocyclohexane Dumpsite.</title>
        <authorList>
            <person name="Saxena A."/>
            <person name="Nayyar N."/>
            <person name="Sangwan N."/>
            <person name="Kumari R."/>
            <person name="Khurana J.P."/>
            <person name="Lal R."/>
        </authorList>
    </citation>
    <scope>NUCLEOTIDE SEQUENCE [LARGE SCALE GENOMIC DNA]</scope>
    <source>
        <strain evidence="10 11">LE124</strain>
    </source>
</reference>
<evidence type="ECO:0000256" key="6">
    <source>
        <dbReference type="ARBA" id="ARBA00023186"/>
    </source>
</evidence>
<keyword evidence="6 7" id="KW-0143">Chaperone</keyword>
<dbReference type="InterPro" id="IPR003594">
    <property type="entry name" value="HATPase_dom"/>
</dbReference>
<feature type="binding site" evidence="8">
    <location>
        <position position="91"/>
    </location>
    <ligand>
        <name>ATP</name>
        <dbReference type="ChEBI" id="CHEBI:30616"/>
    </ligand>
</feature>
<evidence type="ECO:0000256" key="7">
    <source>
        <dbReference type="HAMAP-Rule" id="MF_00505"/>
    </source>
</evidence>
<proteinExistence type="inferred from homology"/>
<feature type="binding site" evidence="8">
    <location>
        <begin position="111"/>
        <end position="112"/>
    </location>
    <ligand>
        <name>ATP</name>
        <dbReference type="ChEBI" id="CHEBI:30616"/>
    </ligand>
</feature>
<evidence type="ECO:0000256" key="8">
    <source>
        <dbReference type="PIRSR" id="PIRSR002583-1"/>
    </source>
</evidence>
<evidence type="ECO:0000256" key="3">
    <source>
        <dbReference type="ARBA" id="ARBA00022741"/>
    </source>
</evidence>
<dbReference type="GO" id="GO:0051082">
    <property type="term" value="F:unfolded protein binding"/>
    <property type="evidence" value="ECO:0007669"/>
    <property type="project" value="UniProtKB-UniRule"/>
</dbReference>
<accession>T0HJG2</accession>
<comment type="subunit">
    <text evidence="7">Homodimer.</text>
</comment>
<dbReference type="GO" id="GO:0016887">
    <property type="term" value="F:ATP hydrolysis activity"/>
    <property type="evidence" value="ECO:0007669"/>
    <property type="project" value="InterPro"/>
</dbReference>
<dbReference type="PRINTS" id="PR00775">
    <property type="entry name" value="HEATSHOCK90"/>
</dbReference>
<dbReference type="SUPFAM" id="SSF55874">
    <property type="entry name" value="ATPase domain of HSP90 chaperone/DNA topoisomerase II/histidine kinase"/>
    <property type="match status" value="1"/>
</dbReference>
<dbReference type="Pfam" id="PF00183">
    <property type="entry name" value="HSP90"/>
    <property type="match status" value="1"/>
</dbReference>
<sequence>MRAKDTMTTDSAIAAETRAFEADVSKLLHMMVHSVYSDRDVFLRELISNAADACEKLRYEAIADPSLLGEDPQLQITITLDKDAGTLILADNGIGMTAADMGETLGTIARSGTKAFMDRLSADKNGEGQQLIGQFGVGFYSAFMVAGKVDVISRRAGESGAASWSSDGLGTYTLAPVDPAQAPARGTKVILHLLDDAKSYAERYNVERIVKAQSGHVPVPIFIEEAGSDEEARQLADGAALWTKPKSDISKEDYTDFYRSVAGQFDKPALTLHYRAEGRHEYSVLTFIPESKPFDLFDPDRSGRIKLYVRRVFITDEAEILPRYLRFVRGLVDSADLPLNMSREMIQDSPVLSAIQKGVSNRVLSELEKLADAEPERYAAIWENFGAVLKEGLYEDYARRETLLGLARFKTTTSNGEWRSLKDYVFALKENQTAIYYATGTDLERIADSPQLEGFKARGIEVLLLPDQIDNFWTSMGADYEGKPFKSVTQGAADLSLIPLAEGREPTNAAAEDVTGFIDFAKEALADYVSDVRISDRLTTSAVCLVAPDNAMDLQLEKMLASAGRAPERAKPILEVNAGHTLIGKLAQSSANEDERRDLSFLLLDEARIAEGEAPADPRAFVERLERLIAKSL</sequence>
<evidence type="ECO:0000313" key="11">
    <source>
        <dbReference type="Proteomes" id="UP000015527"/>
    </source>
</evidence>
<dbReference type="PANTHER" id="PTHR11528">
    <property type="entry name" value="HEAT SHOCK PROTEIN 90 FAMILY MEMBER"/>
    <property type="match status" value="1"/>
</dbReference>
<dbReference type="HAMAP" id="MF_00505">
    <property type="entry name" value="HSP90"/>
    <property type="match status" value="1"/>
</dbReference>
<feature type="binding site" evidence="8">
    <location>
        <position position="187"/>
    </location>
    <ligand>
        <name>ATP</name>
        <dbReference type="ChEBI" id="CHEBI:30616"/>
    </ligand>
</feature>
<evidence type="ECO:0000259" key="9">
    <source>
        <dbReference type="SMART" id="SM00387"/>
    </source>
</evidence>
<dbReference type="GO" id="GO:0005737">
    <property type="term" value="C:cytoplasm"/>
    <property type="evidence" value="ECO:0007669"/>
    <property type="project" value="UniProtKB-SubCell"/>
</dbReference>
<dbReference type="SUPFAM" id="SSF110942">
    <property type="entry name" value="HSP90 C-terminal domain"/>
    <property type="match status" value="1"/>
</dbReference>
<dbReference type="SUPFAM" id="SSF54211">
    <property type="entry name" value="Ribosomal protein S5 domain 2-like"/>
    <property type="match status" value="1"/>
</dbReference>